<proteinExistence type="predicted"/>
<evidence type="ECO:0000313" key="2">
    <source>
        <dbReference type="EMBL" id="JAP51526.1"/>
    </source>
</evidence>
<dbReference type="AlphaFoldDB" id="A0A0X3PWG3"/>
<dbReference type="EMBL" id="GEEE01011699">
    <property type="protein sequence ID" value="JAP51526.1"/>
    <property type="molecule type" value="Transcribed_RNA"/>
</dbReference>
<evidence type="ECO:0000256" key="1">
    <source>
        <dbReference type="SAM" id="MobiDB-lite"/>
    </source>
</evidence>
<gene>
    <name evidence="2" type="primary">CDKAL</name>
    <name evidence="2" type="ORF">TR153159</name>
</gene>
<sequence>NLNRILWILKKLILDILVRYEFRTPLTLASVNRSSKQLAKIPRATTYPVFRKSLCRCGAVLITPAMPNIWRGCWQHTATKSLSGGGKKKRRGSSSRRVLGL</sequence>
<name>A0A0X3PWG3_SCHSO</name>
<organism evidence="2">
    <name type="scientific">Schistocephalus solidus</name>
    <name type="common">Tapeworm</name>
    <dbReference type="NCBI Taxonomy" id="70667"/>
    <lineage>
        <taxon>Eukaryota</taxon>
        <taxon>Metazoa</taxon>
        <taxon>Spiralia</taxon>
        <taxon>Lophotrochozoa</taxon>
        <taxon>Platyhelminthes</taxon>
        <taxon>Cestoda</taxon>
        <taxon>Eucestoda</taxon>
        <taxon>Diphyllobothriidea</taxon>
        <taxon>Diphyllobothriidae</taxon>
        <taxon>Schistocephalus</taxon>
    </lineage>
</organism>
<feature type="non-terminal residue" evidence="2">
    <location>
        <position position="1"/>
    </location>
</feature>
<reference evidence="2" key="1">
    <citation type="submission" date="2016-01" db="EMBL/GenBank/DDBJ databases">
        <title>Reference transcriptome for the parasite Schistocephalus solidus: insights into the molecular evolution of parasitism.</title>
        <authorList>
            <person name="Hebert F.O."/>
            <person name="Grambauer S."/>
            <person name="Barber I."/>
            <person name="Landry C.R."/>
            <person name="Aubin-Horth N."/>
        </authorList>
    </citation>
    <scope>NUCLEOTIDE SEQUENCE</scope>
</reference>
<dbReference type="GO" id="GO:0016740">
    <property type="term" value="F:transferase activity"/>
    <property type="evidence" value="ECO:0007669"/>
    <property type="project" value="UniProtKB-KW"/>
</dbReference>
<protein>
    <submittedName>
        <fullName evidence="2">Threonylcarbamoyladenosine tRNA methylthiotransferase</fullName>
    </submittedName>
</protein>
<keyword evidence="2" id="KW-0808">Transferase</keyword>
<feature type="region of interest" description="Disordered" evidence="1">
    <location>
        <begin position="79"/>
        <end position="101"/>
    </location>
</feature>
<feature type="non-terminal residue" evidence="2">
    <location>
        <position position="101"/>
    </location>
</feature>
<accession>A0A0X3PWG3</accession>